<reference evidence="1 2" key="1">
    <citation type="journal article" date="2007" name="Nature">
        <title>Evolution of genes and genomes on the Drosophila phylogeny.</title>
        <authorList>
            <consortium name="Drosophila 12 Genomes Consortium"/>
            <person name="Clark A.G."/>
            <person name="Eisen M.B."/>
            <person name="Smith D.R."/>
            <person name="Bergman C.M."/>
            <person name="Oliver B."/>
            <person name="Markow T.A."/>
            <person name="Kaufman T.C."/>
            <person name="Kellis M."/>
            <person name="Gelbart W."/>
            <person name="Iyer V.N."/>
            <person name="Pollard D.A."/>
            <person name="Sackton T.B."/>
            <person name="Larracuente A.M."/>
            <person name="Singh N.D."/>
            <person name="Abad J.P."/>
            <person name="Abt D.N."/>
            <person name="Adryan B."/>
            <person name="Aguade M."/>
            <person name="Akashi H."/>
            <person name="Anderson W.W."/>
            <person name="Aquadro C.F."/>
            <person name="Ardell D.H."/>
            <person name="Arguello R."/>
            <person name="Artieri C.G."/>
            <person name="Barbash D.A."/>
            <person name="Barker D."/>
            <person name="Barsanti P."/>
            <person name="Batterham P."/>
            <person name="Batzoglou S."/>
            <person name="Begun D."/>
            <person name="Bhutkar A."/>
            <person name="Blanco E."/>
            <person name="Bosak S.A."/>
            <person name="Bradley R.K."/>
            <person name="Brand A.D."/>
            <person name="Brent M.R."/>
            <person name="Brooks A.N."/>
            <person name="Brown R.H."/>
            <person name="Butlin R.K."/>
            <person name="Caggese C."/>
            <person name="Calvi B.R."/>
            <person name="Bernardo de Carvalho A."/>
            <person name="Caspi A."/>
            <person name="Castrezana S."/>
            <person name="Celniker S.E."/>
            <person name="Chang J.L."/>
            <person name="Chapple C."/>
            <person name="Chatterji S."/>
            <person name="Chinwalla A."/>
            <person name="Civetta A."/>
            <person name="Clifton S.W."/>
            <person name="Comeron J.M."/>
            <person name="Costello J.C."/>
            <person name="Coyne J.A."/>
            <person name="Daub J."/>
            <person name="David R.G."/>
            <person name="Delcher A.L."/>
            <person name="Delehaunty K."/>
            <person name="Do C.B."/>
            <person name="Ebling H."/>
            <person name="Edwards K."/>
            <person name="Eickbush T."/>
            <person name="Evans J.D."/>
            <person name="Filipski A."/>
            <person name="Findeiss S."/>
            <person name="Freyhult E."/>
            <person name="Fulton L."/>
            <person name="Fulton R."/>
            <person name="Garcia A.C."/>
            <person name="Gardiner A."/>
            <person name="Garfield D.A."/>
            <person name="Garvin B.E."/>
            <person name="Gibson G."/>
            <person name="Gilbert D."/>
            <person name="Gnerre S."/>
            <person name="Godfrey J."/>
            <person name="Good R."/>
            <person name="Gotea V."/>
            <person name="Gravely B."/>
            <person name="Greenberg A.J."/>
            <person name="Griffiths-Jones S."/>
            <person name="Gross S."/>
            <person name="Guigo R."/>
            <person name="Gustafson E.A."/>
            <person name="Haerty W."/>
            <person name="Hahn M.W."/>
            <person name="Halligan D.L."/>
            <person name="Halpern A.L."/>
            <person name="Halter G.M."/>
            <person name="Han M.V."/>
            <person name="Heger A."/>
            <person name="Hillier L."/>
            <person name="Hinrichs A.S."/>
            <person name="Holmes I."/>
            <person name="Hoskins R.A."/>
            <person name="Hubisz M.J."/>
            <person name="Hultmark D."/>
            <person name="Huntley M.A."/>
            <person name="Jaffe D.B."/>
            <person name="Jagadeeshan S."/>
            <person name="Jeck W.R."/>
            <person name="Johnson J."/>
            <person name="Jones C.D."/>
            <person name="Jordan W.C."/>
            <person name="Karpen G.H."/>
            <person name="Kataoka E."/>
            <person name="Keightley P.D."/>
            <person name="Kheradpour P."/>
            <person name="Kirkness E.F."/>
            <person name="Koerich L.B."/>
            <person name="Kristiansen K."/>
            <person name="Kudrna D."/>
            <person name="Kulathinal R.J."/>
            <person name="Kumar S."/>
            <person name="Kwok R."/>
            <person name="Lander E."/>
            <person name="Langley C.H."/>
            <person name="Lapoint R."/>
            <person name="Lazzaro B.P."/>
            <person name="Lee S.J."/>
            <person name="Levesque L."/>
            <person name="Li R."/>
            <person name="Lin C.F."/>
            <person name="Lin M.F."/>
            <person name="Lindblad-Toh K."/>
            <person name="Llopart A."/>
            <person name="Long M."/>
            <person name="Low L."/>
            <person name="Lozovsky E."/>
            <person name="Lu J."/>
            <person name="Luo M."/>
            <person name="Machado C.A."/>
            <person name="Makalowski W."/>
            <person name="Marzo M."/>
            <person name="Matsuda M."/>
            <person name="Matzkin L."/>
            <person name="McAllister B."/>
            <person name="McBride C.S."/>
            <person name="McKernan B."/>
            <person name="McKernan K."/>
            <person name="Mendez-Lago M."/>
            <person name="Minx P."/>
            <person name="Mollenhauer M.U."/>
            <person name="Montooth K."/>
            <person name="Mount S.M."/>
            <person name="Mu X."/>
            <person name="Myers E."/>
            <person name="Negre B."/>
            <person name="Newfeld S."/>
            <person name="Nielsen R."/>
            <person name="Noor M.A."/>
            <person name="O'Grady P."/>
            <person name="Pachter L."/>
            <person name="Papaceit M."/>
            <person name="Parisi M.J."/>
            <person name="Parisi M."/>
            <person name="Parts L."/>
            <person name="Pedersen J.S."/>
            <person name="Pesole G."/>
            <person name="Phillippy A.M."/>
            <person name="Ponting C.P."/>
            <person name="Pop M."/>
            <person name="Porcelli D."/>
            <person name="Powell J.R."/>
            <person name="Prohaska S."/>
            <person name="Pruitt K."/>
            <person name="Puig M."/>
            <person name="Quesneville H."/>
            <person name="Ram K.R."/>
            <person name="Rand D."/>
            <person name="Rasmussen M.D."/>
            <person name="Reed L.K."/>
            <person name="Reenan R."/>
            <person name="Reily A."/>
            <person name="Remington K.A."/>
            <person name="Rieger T.T."/>
            <person name="Ritchie M.G."/>
            <person name="Robin C."/>
            <person name="Rogers Y.H."/>
            <person name="Rohde C."/>
            <person name="Rozas J."/>
            <person name="Rubenfield M.J."/>
            <person name="Ruiz A."/>
            <person name="Russo S."/>
            <person name="Salzberg S.L."/>
            <person name="Sanchez-Gracia A."/>
            <person name="Saranga D.J."/>
            <person name="Sato H."/>
            <person name="Schaeffer S.W."/>
            <person name="Schatz M.C."/>
            <person name="Schlenke T."/>
            <person name="Schwartz R."/>
            <person name="Segarra C."/>
            <person name="Singh R.S."/>
            <person name="Sirot L."/>
            <person name="Sirota M."/>
            <person name="Sisneros N.B."/>
            <person name="Smith C.D."/>
            <person name="Smith T.F."/>
            <person name="Spieth J."/>
            <person name="Stage D.E."/>
            <person name="Stark A."/>
            <person name="Stephan W."/>
            <person name="Strausberg R.L."/>
            <person name="Strempel S."/>
            <person name="Sturgill D."/>
            <person name="Sutton G."/>
            <person name="Sutton G.G."/>
            <person name="Tao W."/>
            <person name="Teichmann S."/>
            <person name="Tobari Y.N."/>
            <person name="Tomimura Y."/>
            <person name="Tsolas J.M."/>
            <person name="Valente V.L."/>
            <person name="Venter E."/>
            <person name="Venter J.C."/>
            <person name="Vicario S."/>
            <person name="Vieira F.G."/>
            <person name="Vilella A.J."/>
            <person name="Villasante A."/>
            <person name="Walenz B."/>
            <person name="Wang J."/>
            <person name="Wasserman M."/>
            <person name="Watts T."/>
            <person name="Wilson D."/>
            <person name="Wilson R.K."/>
            <person name="Wing R.A."/>
            <person name="Wolfner M.F."/>
            <person name="Wong A."/>
            <person name="Wong G.K."/>
            <person name="Wu C.I."/>
            <person name="Wu G."/>
            <person name="Yamamoto D."/>
            <person name="Yang H.P."/>
            <person name="Yang S.P."/>
            <person name="Yorke J.A."/>
            <person name="Yoshida K."/>
            <person name="Zdobnov E."/>
            <person name="Zhang P."/>
            <person name="Zhang Y."/>
            <person name="Zimin A.V."/>
            <person name="Baldwin J."/>
            <person name="Abdouelleil A."/>
            <person name="Abdulkadir J."/>
            <person name="Abebe A."/>
            <person name="Abera B."/>
            <person name="Abreu J."/>
            <person name="Acer S.C."/>
            <person name="Aftuck L."/>
            <person name="Alexander A."/>
            <person name="An P."/>
            <person name="Anderson E."/>
            <person name="Anderson S."/>
            <person name="Arachi H."/>
            <person name="Azer M."/>
            <person name="Bachantsang P."/>
            <person name="Barry A."/>
            <person name="Bayul T."/>
            <person name="Berlin A."/>
            <person name="Bessette D."/>
            <person name="Bloom T."/>
            <person name="Blye J."/>
            <person name="Boguslavskiy L."/>
            <person name="Bonnet C."/>
            <person name="Boukhgalter B."/>
            <person name="Bourzgui I."/>
            <person name="Brown A."/>
            <person name="Cahill P."/>
            <person name="Channer S."/>
            <person name="Cheshatsang Y."/>
            <person name="Chuda L."/>
            <person name="Citroen M."/>
            <person name="Collymore A."/>
            <person name="Cooke P."/>
            <person name="Costello M."/>
            <person name="D'Aco K."/>
            <person name="Daza R."/>
            <person name="De Haan G."/>
            <person name="DeGray S."/>
            <person name="DeMaso C."/>
            <person name="Dhargay N."/>
            <person name="Dooley K."/>
            <person name="Dooley E."/>
            <person name="Doricent M."/>
            <person name="Dorje P."/>
            <person name="Dorjee K."/>
            <person name="Dupes A."/>
            <person name="Elong R."/>
            <person name="Falk J."/>
            <person name="Farina A."/>
            <person name="Faro S."/>
            <person name="Ferguson D."/>
            <person name="Fisher S."/>
            <person name="Foley C.D."/>
            <person name="Franke A."/>
            <person name="Friedrich D."/>
            <person name="Gadbois L."/>
            <person name="Gearin G."/>
            <person name="Gearin C.R."/>
            <person name="Giannoukos G."/>
            <person name="Goode T."/>
            <person name="Graham J."/>
            <person name="Grandbois E."/>
            <person name="Grewal S."/>
            <person name="Gyaltsen K."/>
            <person name="Hafez N."/>
            <person name="Hagos B."/>
            <person name="Hall J."/>
            <person name="Henson C."/>
            <person name="Hollinger A."/>
            <person name="Honan T."/>
            <person name="Huard M.D."/>
            <person name="Hughes L."/>
            <person name="Hurhula B."/>
            <person name="Husby M.E."/>
            <person name="Kamat A."/>
            <person name="Kanga B."/>
            <person name="Kashin S."/>
            <person name="Khazanovich D."/>
            <person name="Kisner P."/>
            <person name="Lance K."/>
            <person name="Lara M."/>
            <person name="Lee W."/>
            <person name="Lennon N."/>
            <person name="Letendre F."/>
            <person name="LeVine R."/>
            <person name="Lipovsky A."/>
            <person name="Liu X."/>
            <person name="Liu J."/>
            <person name="Liu S."/>
            <person name="Lokyitsang T."/>
            <person name="Lokyitsang Y."/>
            <person name="Lubonja R."/>
            <person name="Lui A."/>
            <person name="MacDonald P."/>
            <person name="Magnisalis V."/>
            <person name="Maru K."/>
            <person name="Matthews C."/>
            <person name="McCusker W."/>
            <person name="McDonough S."/>
            <person name="Mehta T."/>
            <person name="Meldrim J."/>
            <person name="Meneus L."/>
            <person name="Mihai O."/>
            <person name="Mihalev A."/>
            <person name="Mihova T."/>
            <person name="Mittelman R."/>
            <person name="Mlenga V."/>
            <person name="Montmayeur A."/>
            <person name="Mulrain L."/>
            <person name="Navidi A."/>
            <person name="Naylor J."/>
            <person name="Negash T."/>
            <person name="Nguyen T."/>
            <person name="Nguyen N."/>
            <person name="Nicol R."/>
            <person name="Norbu C."/>
            <person name="Norbu N."/>
            <person name="Novod N."/>
            <person name="O'Neill B."/>
            <person name="Osman S."/>
            <person name="Markiewicz E."/>
            <person name="Oyono O.L."/>
            <person name="Patti C."/>
            <person name="Phunkhang P."/>
            <person name="Pierre F."/>
            <person name="Priest M."/>
            <person name="Raghuraman S."/>
            <person name="Rege F."/>
            <person name="Reyes R."/>
            <person name="Rise C."/>
            <person name="Rogov P."/>
            <person name="Ross K."/>
            <person name="Ryan E."/>
            <person name="Settipalli S."/>
            <person name="Shea T."/>
            <person name="Sherpa N."/>
            <person name="Shi L."/>
            <person name="Shih D."/>
            <person name="Sparrow T."/>
            <person name="Spaulding J."/>
            <person name="Stalker J."/>
            <person name="Stange-Thomann N."/>
            <person name="Stavropoulos S."/>
            <person name="Stone C."/>
            <person name="Strader C."/>
            <person name="Tesfaye S."/>
            <person name="Thomson T."/>
            <person name="Thoulutsang Y."/>
            <person name="Thoulutsang D."/>
            <person name="Topham K."/>
            <person name="Topping I."/>
            <person name="Tsamla T."/>
            <person name="Vassiliev H."/>
            <person name="Vo A."/>
            <person name="Wangchuk T."/>
            <person name="Wangdi T."/>
            <person name="Weiand M."/>
            <person name="Wilkinson J."/>
            <person name="Wilson A."/>
            <person name="Yadav S."/>
            <person name="Young G."/>
            <person name="Yu Q."/>
            <person name="Zembek L."/>
            <person name="Zhong D."/>
            <person name="Zimmer A."/>
            <person name="Zwirko Z."/>
            <person name="Jaffe D.B."/>
            <person name="Alvarez P."/>
            <person name="Brockman W."/>
            <person name="Butler J."/>
            <person name="Chin C."/>
            <person name="Gnerre S."/>
            <person name="Grabherr M."/>
            <person name="Kleber M."/>
            <person name="Mauceli E."/>
            <person name="MacCallum I."/>
        </authorList>
    </citation>
    <scope>NUCLEOTIDE SEQUENCE [LARGE SCALE GENOMIC DNA]</scope>
    <source>
        <strain evidence="2">Tucson 15287-2541.00</strain>
    </source>
</reference>
<accession>B4K1K2</accession>
<organism evidence="2">
    <name type="scientific">Drosophila grimshawi</name>
    <name type="common">Hawaiian fruit fly</name>
    <name type="synonym">Idiomyia grimshawi</name>
    <dbReference type="NCBI Taxonomy" id="7222"/>
    <lineage>
        <taxon>Eukaryota</taxon>
        <taxon>Metazoa</taxon>
        <taxon>Ecdysozoa</taxon>
        <taxon>Arthropoda</taxon>
        <taxon>Hexapoda</taxon>
        <taxon>Insecta</taxon>
        <taxon>Pterygota</taxon>
        <taxon>Neoptera</taxon>
        <taxon>Endopterygota</taxon>
        <taxon>Diptera</taxon>
        <taxon>Brachycera</taxon>
        <taxon>Muscomorpha</taxon>
        <taxon>Ephydroidea</taxon>
        <taxon>Drosophilidae</taxon>
        <taxon>Drosophila</taxon>
        <taxon>Hawaiian Drosophila</taxon>
    </lineage>
</organism>
<evidence type="ECO:0000313" key="2">
    <source>
        <dbReference type="Proteomes" id="UP000001070"/>
    </source>
</evidence>
<sequence>MRPENTWYRSDAEIASAFADELEGRFTPFALASFCQVQDTEASLNADLDPVQPITRNVPSEVRLQIRRLKSTKASGYDGIDGRGSLPREGRRLSAVSGFQRAIPDHQFGFRHHQNKFIE</sequence>
<dbReference type="InParanoid" id="B4K1K2"/>
<dbReference type="Proteomes" id="UP000001070">
    <property type="component" value="Unassembled WGS sequence"/>
</dbReference>
<proteinExistence type="predicted"/>
<gene>
    <name evidence="1" type="primary">Dgri\GH22164</name>
    <name evidence="1" type="ORF">Dgri_GH22164</name>
</gene>
<keyword evidence="2" id="KW-1185">Reference proteome</keyword>
<dbReference type="HOGENOM" id="CLU_2063858_0_0_1"/>
<dbReference type="AlphaFoldDB" id="B4K1K2"/>
<dbReference type="PhylomeDB" id="B4K1K2"/>
<protein>
    <submittedName>
        <fullName evidence="1">GH22164</fullName>
    </submittedName>
</protein>
<name>B4K1K2_DROGR</name>
<evidence type="ECO:0000313" key="1">
    <source>
        <dbReference type="EMBL" id="EDW04537.1"/>
    </source>
</evidence>
<dbReference type="EMBL" id="CH917438">
    <property type="protein sequence ID" value="EDW04537.1"/>
    <property type="molecule type" value="Genomic_DNA"/>
</dbReference>